<comment type="caution">
    <text evidence="4">The sequence shown here is derived from an EMBL/GenBank/DDBJ whole genome shotgun (WGS) entry which is preliminary data.</text>
</comment>
<evidence type="ECO:0000259" key="3">
    <source>
        <dbReference type="PROSITE" id="PS50913"/>
    </source>
</evidence>
<evidence type="ECO:0000313" key="5">
    <source>
        <dbReference type="Proteomes" id="UP000663879"/>
    </source>
</evidence>
<evidence type="ECO:0000256" key="2">
    <source>
        <dbReference type="SAM" id="MobiDB-lite"/>
    </source>
</evidence>
<evidence type="ECO:0000256" key="1">
    <source>
        <dbReference type="SAM" id="Coils"/>
    </source>
</evidence>
<feature type="region of interest" description="Disordered" evidence="2">
    <location>
        <begin position="32"/>
        <end position="88"/>
    </location>
</feature>
<dbReference type="InterPro" id="IPR000237">
    <property type="entry name" value="GRIP_dom"/>
</dbReference>
<feature type="compositionally biased region" description="Polar residues" evidence="2">
    <location>
        <begin position="79"/>
        <end position="88"/>
    </location>
</feature>
<dbReference type="SUPFAM" id="SSF101283">
    <property type="entry name" value="GRIP domain"/>
    <property type="match status" value="1"/>
</dbReference>
<reference evidence="4" key="1">
    <citation type="submission" date="2021-02" db="EMBL/GenBank/DDBJ databases">
        <authorList>
            <person name="Nowell W R."/>
        </authorList>
    </citation>
    <scope>NUCLEOTIDE SEQUENCE</scope>
    <source>
        <strain evidence="4">Ploen Becks lab</strain>
    </source>
</reference>
<feature type="compositionally biased region" description="Polar residues" evidence="2">
    <location>
        <begin position="43"/>
        <end position="62"/>
    </location>
</feature>
<dbReference type="GO" id="GO:0031267">
    <property type="term" value="F:small GTPase binding"/>
    <property type="evidence" value="ECO:0007669"/>
    <property type="project" value="TreeGrafter"/>
</dbReference>
<feature type="coiled-coil region" evidence="1">
    <location>
        <begin position="820"/>
        <end position="1140"/>
    </location>
</feature>
<accession>A0A813WEI1</accession>
<keyword evidence="5" id="KW-1185">Reference proteome</keyword>
<gene>
    <name evidence="4" type="ORF">OXX778_LOCUS8956</name>
</gene>
<dbReference type="GO" id="GO:0048193">
    <property type="term" value="P:Golgi vesicle transport"/>
    <property type="evidence" value="ECO:0007669"/>
    <property type="project" value="TreeGrafter"/>
</dbReference>
<name>A0A813WEI1_9BILA</name>
<dbReference type="PANTHER" id="PTHR19327:SF0">
    <property type="entry name" value="GOLGIN SUBFAMILY A MEMBER 4"/>
    <property type="match status" value="1"/>
</dbReference>
<feature type="coiled-coil region" evidence="1">
    <location>
        <begin position="88"/>
        <end position="154"/>
    </location>
</feature>
<proteinExistence type="predicted"/>
<dbReference type="Proteomes" id="UP000663879">
    <property type="component" value="Unassembled WGS sequence"/>
</dbReference>
<dbReference type="GO" id="GO:0005794">
    <property type="term" value="C:Golgi apparatus"/>
    <property type="evidence" value="ECO:0007669"/>
    <property type="project" value="TreeGrafter"/>
</dbReference>
<dbReference type="EMBL" id="CAJNOC010001280">
    <property type="protein sequence ID" value="CAF0851109.1"/>
    <property type="molecule type" value="Genomic_DNA"/>
</dbReference>
<dbReference type="AlphaFoldDB" id="A0A813WEI1"/>
<sequence length="1252" mass="146360">MFKKLKSQIKESVTPVLNSGGSLLSSTLETVSNSARSRRDSHSSIASDTTGYLFSNYSTPSRNYYPPSDVESEVESDLNDSNQTNNESTRLNKLLEIYKQKFNQLKNAYNESEAEKEKIKKVLTDSQDKVLRRVQELKEQIEAEKLSKTQLETKYEAKLIEKDKLFETLKSQENQNTSVNLIDLESQNSTPSEGESKEKVEKLEILLRKCRELIKTQKQNLTEKEELCNTQQEKLAKLEATEALNLELTTKIQNLEKDLENSKRDFEGREINLNEEKSILQQNIDKLTKRCNDLNMELEEKGNLFQKQFQLFQTEFNEKEENLSYKLNLLQQDYNNLEQELINEKANRNKNDSINVPDELNAKINDIMNEKNQLETNYEAKIKELNEKLNQSESLNQDLVKENNDIETLNSELNELRTKITEIEDLKSKIENMNEELSKKTTEIDELRLKLSENNNLDELLRGKESQIEVLNQTINGLNSELGDLRSKLDSSVKSNEESKFKEENLHKEIEHLKEENKIIEQIRSKLAIKNEEVNILNQKIESYSNEVKQLNVKIGENSHSSSQRVEDLLKELETVKNEKDEIVKQKLSEIDSLKKELNEISSAKITLEKELNSKFENFQHNLKEKLEIEASLKEKISQFEHDKLILDKEMEDLKSKIKYHVDEIEARNIQIEEMKHESKILKDQFDSNEAKIIAEKEEYLEKNRQGYENKIENLTREFDEKLKNSQIDIDSLQNKLNESLKDYRSSIEKLQLASKQRLAKMKKKLVNCTTVLTLIDKNLFTLSSEEVDKSLLNQFVSSLTETKKQENESSEDTSFEFDENKFKQMIEIKKSQLEKLENLEKSNNEIDGLKELNEKLKQDLNDLENGFKATETKMKEEKDRAANEYQREIDELQLKIASLDLKNKQLLLEENRESHAIKKKVVTLQEELTRVNQEKAQLISQLKTDVETSEKNLVNFKKQADLRMASIKKQYENESHSKLEDINSKNYELELKLKEKTNLIEIFKAESDTFQSKLNQLEDELTKKFEAEKSTLKEEFENKIKHYEILLDEINNQKYESENDRLRDKDTLLSNLRKENDQLNQKLDDLKIAYDELVDEKANLQSNLIQLKVKNSSGDSNEIDRLNLLLKDRERVINELENKVTSKLLNRSVYEDSLGYTSTQSLKFNNSRSLMAESSDQDSLGSKTNLYNHCLESTEIDYLRQIIYSYMMGVDRVTMAKVIVAVLKFPDDERKKILENEKQRQANLFPNFLNR</sequence>
<keyword evidence="1" id="KW-0175">Coiled coil</keyword>
<dbReference type="PROSITE" id="PS50913">
    <property type="entry name" value="GRIP"/>
    <property type="match status" value="1"/>
</dbReference>
<feature type="domain" description="GRIP" evidence="3">
    <location>
        <begin position="1190"/>
        <end position="1237"/>
    </location>
</feature>
<feature type="coiled-coil region" evidence="1">
    <location>
        <begin position="637"/>
        <end position="754"/>
    </location>
</feature>
<dbReference type="Pfam" id="PF01465">
    <property type="entry name" value="GRIP"/>
    <property type="match status" value="1"/>
</dbReference>
<dbReference type="SMART" id="SM00755">
    <property type="entry name" value="Grip"/>
    <property type="match status" value="1"/>
</dbReference>
<protein>
    <recommendedName>
        <fullName evidence="3">GRIP domain-containing protein</fullName>
    </recommendedName>
</protein>
<evidence type="ECO:0000313" key="4">
    <source>
        <dbReference type="EMBL" id="CAF0851109.1"/>
    </source>
</evidence>
<feature type="coiled-coil region" evidence="1">
    <location>
        <begin position="200"/>
        <end position="611"/>
    </location>
</feature>
<dbReference type="OrthoDB" id="5322683at2759"/>
<dbReference type="Gene3D" id="1.10.220.60">
    <property type="entry name" value="GRIP domain"/>
    <property type="match status" value="1"/>
</dbReference>
<dbReference type="PANTHER" id="PTHR19327">
    <property type="entry name" value="GOLGIN"/>
    <property type="match status" value="1"/>
</dbReference>
<organism evidence="4 5">
    <name type="scientific">Brachionus calyciflorus</name>
    <dbReference type="NCBI Taxonomy" id="104777"/>
    <lineage>
        <taxon>Eukaryota</taxon>
        <taxon>Metazoa</taxon>
        <taxon>Spiralia</taxon>
        <taxon>Gnathifera</taxon>
        <taxon>Rotifera</taxon>
        <taxon>Eurotatoria</taxon>
        <taxon>Monogononta</taxon>
        <taxon>Pseudotrocha</taxon>
        <taxon>Ploima</taxon>
        <taxon>Brachionidae</taxon>
        <taxon>Brachionus</taxon>
    </lineage>
</organism>